<feature type="coiled-coil region" evidence="1">
    <location>
        <begin position="55"/>
        <end position="107"/>
    </location>
</feature>
<dbReference type="EMBL" id="CAJPWZ010002914">
    <property type="protein sequence ID" value="CAG2247778.1"/>
    <property type="molecule type" value="Genomic_DNA"/>
</dbReference>
<evidence type="ECO:0000256" key="1">
    <source>
        <dbReference type="SAM" id="Coils"/>
    </source>
</evidence>
<sequence>MPCGIVFVRSTWKTPAIILCIQMGRRRQRESKIENIICQKQKITAQVCLLKKQVIQHVEKLEEEFIKELDQIESDCCDPIHSVVSSLQDKAKEINKLKSEIKNTKKYASNLQTFLNMREIQAKSTENEKYLQTCIENEDHESINIESKIDTKIQDFQTVESLGFIKVKNIPSTRIGLIRRKDRQAQIIVSKAINSINDVKLELIRKFNTTCTHPSGCCVINKGKFLFSNSGKLIIVNADEEVEYTIPLKLHSAFDVACIDDSTVAVSTGFFSNNRGIRVVDLIKKNYSITKIPNTALQWNSYVSWHADKIVFTNPDKNKVTCCEYRGTLVWEFKDPVLDRPLGIAVDNNRNVFVVGNSSCNVVVISPDGKQCKQILTKEDGLEMPTAICCVKKGINC</sequence>
<gene>
    <name evidence="2" type="ORF">MEDL_59647</name>
</gene>
<dbReference type="AlphaFoldDB" id="A0A8S3UPW8"/>
<organism evidence="2 3">
    <name type="scientific">Mytilus edulis</name>
    <name type="common">Blue mussel</name>
    <dbReference type="NCBI Taxonomy" id="6550"/>
    <lineage>
        <taxon>Eukaryota</taxon>
        <taxon>Metazoa</taxon>
        <taxon>Spiralia</taxon>
        <taxon>Lophotrochozoa</taxon>
        <taxon>Mollusca</taxon>
        <taxon>Bivalvia</taxon>
        <taxon>Autobranchia</taxon>
        <taxon>Pteriomorphia</taxon>
        <taxon>Mytilida</taxon>
        <taxon>Mytiloidea</taxon>
        <taxon>Mytilidae</taxon>
        <taxon>Mytilinae</taxon>
        <taxon>Mytilus</taxon>
    </lineage>
</organism>
<name>A0A8S3UPW8_MYTED</name>
<keyword evidence="1" id="KW-0175">Coiled coil</keyword>
<evidence type="ECO:0000313" key="2">
    <source>
        <dbReference type="EMBL" id="CAG2247778.1"/>
    </source>
</evidence>
<comment type="caution">
    <text evidence="2">The sequence shown here is derived from an EMBL/GenBank/DDBJ whole genome shotgun (WGS) entry which is preliminary data.</text>
</comment>
<dbReference type="Proteomes" id="UP000683360">
    <property type="component" value="Unassembled WGS sequence"/>
</dbReference>
<proteinExistence type="predicted"/>
<evidence type="ECO:0000313" key="3">
    <source>
        <dbReference type="Proteomes" id="UP000683360"/>
    </source>
</evidence>
<dbReference type="OrthoDB" id="342730at2759"/>
<dbReference type="InterPro" id="IPR011042">
    <property type="entry name" value="6-blade_b-propeller_TolB-like"/>
</dbReference>
<accession>A0A8S3UPW8</accession>
<dbReference type="SUPFAM" id="SSF101898">
    <property type="entry name" value="NHL repeat"/>
    <property type="match status" value="1"/>
</dbReference>
<reference evidence="2" key="1">
    <citation type="submission" date="2021-03" db="EMBL/GenBank/DDBJ databases">
        <authorList>
            <person name="Bekaert M."/>
        </authorList>
    </citation>
    <scope>NUCLEOTIDE SEQUENCE</scope>
</reference>
<dbReference type="Gene3D" id="2.120.10.30">
    <property type="entry name" value="TolB, C-terminal domain"/>
    <property type="match status" value="1"/>
</dbReference>
<protein>
    <submittedName>
        <fullName evidence="2">Uncharacterized protein</fullName>
    </submittedName>
</protein>
<keyword evidence="3" id="KW-1185">Reference proteome</keyword>